<feature type="region of interest" description="Disordered" evidence="1">
    <location>
        <begin position="59"/>
        <end position="96"/>
    </location>
</feature>
<dbReference type="Proteomes" id="UP000265515">
    <property type="component" value="Unassembled WGS sequence"/>
</dbReference>
<protein>
    <recommendedName>
        <fullName evidence="4">CCHC-type domain-containing protein</fullName>
    </recommendedName>
</protein>
<dbReference type="InterPro" id="IPR021109">
    <property type="entry name" value="Peptidase_aspartic_dom_sf"/>
</dbReference>
<dbReference type="CDD" id="cd00303">
    <property type="entry name" value="retropepsin_like"/>
    <property type="match status" value="1"/>
</dbReference>
<evidence type="ECO:0000313" key="2">
    <source>
        <dbReference type="EMBL" id="GBG58902.1"/>
    </source>
</evidence>
<reference evidence="2 3" key="1">
    <citation type="journal article" date="2018" name="Cell">
        <title>The Chara Genome: Secondary Complexity and Implications for Plant Terrestrialization.</title>
        <authorList>
            <person name="Nishiyama T."/>
            <person name="Sakayama H."/>
            <person name="Vries J.D."/>
            <person name="Buschmann H."/>
            <person name="Saint-Marcoux D."/>
            <person name="Ullrich K.K."/>
            <person name="Haas F.B."/>
            <person name="Vanderstraeten L."/>
            <person name="Becker D."/>
            <person name="Lang D."/>
            <person name="Vosolsobe S."/>
            <person name="Rombauts S."/>
            <person name="Wilhelmsson P.K.I."/>
            <person name="Janitza P."/>
            <person name="Kern R."/>
            <person name="Heyl A."/>
            <person name="Rumpler F."/>
            <person name="Villalobos L.I.A.C."/>
            <person name="Clay J.M."/>
            <person name="Skokan R."/>
            <person name="Toyoda A."/>
            <person name="Suzuki Y."/>
            <person name="Kagoshima H."/>
            <person name="Schijlen E."/>
            <person name="Tajeshwar N."/>
            <person name="Catarino B."/>
            <person name="Hetherington A.J."/>
            <person name="Saltykova A."/>
            <person name="Bonnot C."/>
            <person name="Breuninger H."/>
            <person name="Symeonidi A."/>
            <person name="Radhakrishnan G.V."/>
            <person name="Van Nieuwerburgh F."/>
            <person name="Deforce D."/>
            <person name="Chang C."/>
            <person name="Karol K.G."/>
            <person name="Hedrich R."/>
            <person name="Ulvskov P."/>
            <person name="Glockner G."/>
            <person name="Delwiche C.F."/>
            <person name="Petrasek J."/>
            <person name="Van de Peer Y."/>
            <person name="Friml J."/>
            <person name="Beilby M."/>
            <person name="Dolan L."/>
            <person name="Kohara Y."/>
            <person name="Sugano S."/>
            <person name="Fujiyama A."/>
            <person name="Delaux P.-M."/>
            <person name="Quint M."/>
            <person name="TheiBen G."/>
            <person name="Hagemann M."/>
            <person name="Harholt J."/>
            <person name="Dunand C."/>
            <person name="Zachgo S."/>
            <person name="Langdale J."/>
            <person name="Maumus F."/>
            <person name="Straeten D.V.D."/>
            <person name="Gould S.B."/>
            <person name="Rensing S.A."/>
        </authorList>
    </citation>
    <scope>NUCLEOTIDE SEQUENCE [LARGE SCALE GENOMIC DNA]</scope>
    <source>
        <strain evidence="2 3">S276</strain>
    </source>
</reference>
<organism evidence="2 3">
    <name type="scientific">Chara braunii</name>
    <name type="common">Braun's stonewort</name>
    <dbReference type="NCBI Taxonomy" id="69332"/>
    <lineage>
        <taxon>Eukaryota</taxon>
        <taxon>Viridiplantae</taxon>
        <taxon>Streptophyta</taxon>
        <taxon>Charophyceae</taxon>
        <taxon>Charales</taxon>
        <taxon>Characeae</taxon>
        <taxon>Chara</taxon>
    </lineage>
</organism>
<feature type="compositionally biased region" description="Basic and acidic residues" evidence="1">
    <location>
        <begin position="75"/>
        <end position="88"/>
    </location>
</feature>
<dbReference type="Gramene" id="GBG58902">
    <property type="protein sequence ID" value="GBG58902"/>
    <property type="gene ID" value="CBR_g24253"/>
</dbReference>
<dbReference type="GO" id="GO:0003676">
    <property type="term" value="F:nucleic acid binding"/>
    <property type="evidence" value="ECO:0007669"/>
    <property type="project" value="InterPro"/>
</dbReference>
<name>A0A388JMG2_CHABU</name>
<gene>
    <name evidence="2" type="ORF">CBR_g24253</name>
</gene>
<proteinExistence type="predicted"/>
<comment type="caution">
    <text evidence="2">The sequence shown here is derived from an EMBL/GenBank/DDBJ whole genome shotgun (WGS) entry which is preliminary data.</text>
</comment>
<dbReference type="Gene3D" id="2.40.70.10">
    <property type="entry name" value="Acid Proteases"/>
    <property type="match status" value="1"/>
</dbReference>
<sequence>MITPEALAMRPIGVEATPAADGRGTTDTRDWTRMDIGTTDTRGRVEMATEGVDMREEIRTGNDKMGHADGLSAGEMRESSATRRKDGTTEGTDAMSHEDAMTRGTAGMTREGSMSEEGLEETGATIRAVGMREGDMVSHQNHIQNDRASTPRNLCVYCRGEDHIKRDCPDLKRAIDEGLVVLDDRKYVKWADDLGDVSMFPLMKENVEARRIKTSKGMEPVRSQSIKIIFEGDIATTPIRVAATKSARGSTSKKTDTDYVMTEKDGQRIDGEEVILSPRKRGVKKFLTKSSLDEIDTVEPLRRALRQPMQCSILEYLAASKPARDELQMITRKTRIPLSEEGQGAPKAEASTVAVTGVTARADRMATTLLDGMVGVSPDKFYILGSGAVETIINDGAILDAVIDNGSEAVIIDEDLAVQVGLGLDRSYLFEIETADWRKQQITGVCHKAAIEVQGVRVTLPVFAVKNCSSDLLLGRTWLSHVHAVTIERPDGSQTLSIKKSDGRG</sequence>
<accession>A0A388JMG2</accession>
<evidence type="ECO:0000256" key="1">
    <source>
        <dbReference type="SAM" id="MobiDB-lite"/>
    </source>
</evidence>
<dbReference type="EMBL" id="BFEA01000002">
    <property type="protein sequence ID" value="GBG58902.1"/>
    <property type="molecule type" value="Genomic_DNA"/>
</dbReference>
<dbReference type="InterPro" id="IPR036875">
    <property type="entry name" value="Znf_CCHC_sf"/>
</dbReference>
<evidence type="ECO:0008006" key="4">
    <source>
        <dbReference type="Google" id="ProtNLM"/>
    </source>
</evidence>
<dbReference type="GO" id="GO:0008270">
    <property type="term" value="F:zinc ion binding"/>
    <property type="evidence" value="ECO:0007669"/>
    <property type="project" value="InterPro"/>
</dbReference>
<keyword evidence="3" id="KW-1185">Reference proteome</keyword>
<evidence type="ECO:0000313" key="3">
    <source>
        <dbReference type="Proteomes" id="UP000265515"/>
    </source>
</evidence>
<dbReference type="SUPFAM" id="SSF57756">
    <property type="entry name" value="Retrovirus zinc finger-like domains"/>
    <property type="match status" value="1"/>
</dbReference>
<dbReference type="AlphaFoldDB" id="A0A388JMG2"/>
<dbReference type="SUPFAM" id="SSF50630">
    <property type="entry name" value="Acid proteases"/>
    <property type="match status" value="1"/>
</dbReference>